<protein>
    <submittedName>
        <fullName evidence="6">TetR/AcrR family transcriptional regulator</fullName>
    </submittedName>
</protein>
<dbReference type="InterPro" id="IPR036271">
    <property type="entry name" value="Tet_transcr_reg_TetR-rel_C_sf"/>
</dbReference>
<dbReference type="SUPFAM" id="SSF48498">
    <property type="entry name" value="Tetracyclin repressor-like, C-terminal domain"/>
    <property type="match status" value="1"/>
</dbReference>
<dbReference type="PANTHER" id="PTHR47506">
    <property type="entry name" value="TRANSCRIPTIONAL REGULATORY PROTEIN"/>
    <property type="match status" value="1"/>
</dbReference>
<dbReference type="GO" id="GO:0003677">
    <property type="term" value="F:DNA binding"/>
    <property type="evidence" value="ECO:0007669"/>
    <property type="project" value="UniProtKB-UniRule"/>
</dbReference>
<dbReference type="Pfam" id="PF00440">
    <property type="entry name" value="TetR_N"/>
    <property type="match status" value="1"/>
</dbReference>
<dbReference type="Proteomes" id="UP000321479">
    <property type="component" value="Chromosome"/>
</dbReference>
<dbReference type="Pfam" id="PF16925">
    <property type="entry name" value="TetR_C_13"/>
    <property type="match status" value="1"/>
</dbReference>
<evidence type="ECO:0000256" key="4">
    <source>
        <dbReference type="PROSITE-ProRule" id="PRU00335"/>
    </source>
</evidence>
<dbReference type="RefSeq" id="WP_147031967.1">
    <property type="nucleotide sequence ID" value="NZ_CP042436.1"/>
</dbReference>
<dbReference type="OrthoDB" id="9798857at2"/>
<dbReference type="InterPro" id="IPR011075">
    <property type="entry name" value="TetR_C"/>
</dbReference>
<dbReference type="AlphaFoldDB" id="A0A5B8UYG6"/>
<evidence type="ECO:0000256" key="1">
    <source>
        <dbReference type="ARBA" id="ARBA00023015"/>
    </source>
</evidence>
<dbReference type="InterPro" id="IPR009057">
    <property type="entry name" value="Homeodomain-like_sf"/>
</dbReference>
<evidence type="ECO:0000256" key="2">
    <source>
        <dbReference type="ARBA" id="ARBA00023125"/>
    </source>
</evidence>
<evidence type="ECO:0000259" key="5">
    <source>
        <dbReference type="PROSITE" id="PS50977"/>
    </source>
</evidence>
<name>A0A5B8UYG6_9SPHI</name>
<feature type="DNA-binding region" description="H-T-H motif" evidence="4">
    <location>
        <begin position="28"/>
        <end position="47"/>
    </location>
</feature>
<proteinExistence type="predicted"/>
<evidence type="ECO:0000313" key="6">
    <source>
        <dbReference type="EMBL" id="QEC63391.1"/>
    </source>
</evidence>
<dbReference type="PROSITE" id="PS50977">
    <property type="entry name" value="HTH_TETR_2"/>
    <property type="match status" value="1"/>
</dbReference>
<keyword evidence="7" id="KW-1185">Reference proteome</keyword>
<feature type="domain" description="HTH tetR-type" evidence="5">
    <location>
        <begin position="5"/>
        <end position="65"/>
    </location>
</feature>
<dbReference type="PANTHER" id="PTHR47506:SF3">
    <property type="entry name" value="HTH-TYPE TRANSCRIPTIONAL REGULATOR LMRA"/>
    <property type="match status" value="1"/>
</dbReference>
<keyword evidence="3" id="KW-0804">Transcription</keyword>
<dbReference type="SUPFAM" id="SSF46689">
    <property type="entry name" value="Homeodomain-like"/>
    <property type="match status" value="1"/>
</dbReference>
<evidence type="ECO:0000313" key="7">
    <source>
        <dbReference type="Proteomes" id="UP000321479"/>
    </source>
</evidence>
<evidence type="ECO:0000256" key="3">
    <source>
        <dbReference type="ARBA" id="ARBA00023163"/>
    </source>
</evidence>
<organism evidence="6 7">
    <name type="scientific">Mucilaginibacter ginsenosidivorans</name>
    <dbReference type="NCBI Taxonomy" id="398053"/>
    <lineage>
        <taxon>Bacteria</taxon>
        <taxon>Pseudomonadati</taxon>
        <taxon>Bacteroidota</taxon>
        <taxon>Sphingobacteriia</taxon>
        <taxon>Sphingobacteriales</taxon>
        <taxon>Sphingobacteriaceae</taxon>
        <taxon>Mucilaginibacter</taxon>
    </lineage>
</organism>
<dbReference type="KEGG" id="mgin:FRZ54_12670"/>
<accession>A0A5B8UYG6</accession>
<dbReference type="Gene3D" id="1.10.357.10">
    <property type="entry name" value="Tetracycline Repressor, domain 2"/>
    <property type="match status" value="1"/>
</dbReference>
<dbReference type="InterPro" id="IPR001647">
    <property type="entry name" value="HTH_TetR"/>
</dbReference>
<dbReference type="EMBL" id="CP042436">
    <property type="protein sequence ID" value="QEC63391.1"/>
    <property type="molecule type" value="Genomic_DNA"/>
</dbReference>
<keyword evidence="1" id="KW-0805">Transcription regulation</keyword>
<gene>
    <name evidence="6" type="ORF">FRZ54_12670</name>
</gene>
<keyword evidence="2 4" id="KW-0238">DNA-binding</keyword>
<sequence>MGKAERTRKFITEKTAPLFNQKGYAGTSLTDMTDATGLTKGSIYGNFADKDEVALAAFDYNMSALIEQVRIRQASERTASGKLKAFMDVYRDGLQSPVLSNGCPIVNAGSEADDTHVKLNERVNDALGRWHKSISAIIQQGKMQGEFRESVNSTGFASLMIAMIEGGFTLSKISGDKSYLDQALDQLERLIETKLRR</sequence>
<reference evidence="6 7" key="1">
    <citation type="journal article" date="2017" name="Curr. Microbiol.">
        <title>Mucilaginibacter ginsenosidivorans sp. nov., Isolated from Soil of Ginseng Field.</title>
        <authorList>
            <person name="Kim M.M."/>
            <person name="Siddiqi M.Z."/>
            <person name="Im W.T."/>
        </authorList>
    </citation>
    <scope>NUCLEOTIDE SEQUENCE [LARGE SCALE GENOMIC DNA]</scope>
    <source>
        <strain evidence="6 7">Gsoil 3017</strain>
    </source>
</reference>